<comment type="subunit">
    <text evidence="1">Homodimer.</text>
</comment>
<gene>
    <name evidence="3" type="ORF">TrLO_g7146</name>
</gene>
<dbReference type="InterPro" id="IPR044662">
    <property type="entry name" value="HS1/DABB1-like"/>
</dbReference>
<sequence length="214" mass="23360">MCRKRTCPDCSKATWVGCGLHIDQALSGVSIAERCEQWKTGEDCGVKTQPKPIQFARQTTDSSVIDHVVMLKLSKSTSKDQLNSLGAAIKTLSSIPGVLSITCGPCFVPSSSDDRRSGFNYSLCIRLDSNDGLNNYARDEEHLRIKKEIIAPLLSKTAAAPKIIAVDWDSEVATNKREIKESKESKEAVATPWMQLAAVAGVSSLLTFALMKKR</sequence>
<dbReference type="OrthoDB" id="88410at2759"/>
<keyword evidence="4" id="KW-1185">Reference proteome</keyword>
<dbReference type="Proteomes" id="UP001165122">
    <property type="component" value="Unassembled WGS sequence"/>
</dbReference>
<reference evidence="4" key="1">
    <citation type="journal article" date="2023" name="Commun. Biol.">
        <title>Genome analysis of Parmales, the sister group of diatoms, reveals the evolutionary specialization of diatoms from phago-mixotrophs to photoautotrophs.</title>
        <authorList>
            <person name="Ban H."/>
            <person name="Sato S."/>
            <person name="Yoshikawa S."/>
            <person name="Yamada K."/>
            <person name="Nakamura Y."/>
            <person name="Ichinomiya M."/>
            <person name="Sato N."/>
            <person name="Blanc-Mathieu R."/>
            <person name="Endo H."/>
            <person name="Kuwata A."/>
            <person name="Ogata H."/>
        </authorList>
    </citation>
    <scope>NUCLEOTIDE SEQUENCE [LARGE SCALE GENOMIC DNA]</scope>
    <source>
        <strain evidence="4">NIES 3700</strain>
    </source>
</reference>
<name>A0A9W7ANC2_9STRA</name>
<dbReference type="SUPFAM" id="SSF54909">
    <property type="entry name" value="Dimeric alpha+beta barrel"/>
    <property type="match status" value="1"/>
</dbReference>
<proteinExistence type="predicted"/>
<dbReference type="SMART" id="SM00886">
    <property type="entry name" value="Dabb"/>
    <property type="match status" value="1"/>
</dbReference>
<evidence type="ECO:0000313" key="3">
    <source>
        <dbReference type="EMBL" id="GMH72203.1"/>
    </source>
</evidence>
<dbReference type="EMBL" id="BRXW01000650">
    <property type="protein sequence ID" value="GMH72203.1"/>
    <property type="molecule type" value="Genomic_DNA"/>
</dbReference>
<dbReference type="AlphaFoldDB" id="A0A9W7ANC2"/>
<accession>A0A9W7ANC2</accession>
<dbReference type="PANTHER" id="PTHR33178:SF10">
    <property type="entry name" value="STRESS-RESPONSE A_B BARREL DOMAIN-CONTAINING PROTEIN"/>
    <property type="match status" value="1"/>
</dbReference>
<evidence type="ECO:0000259" key="2">
    <source>
        <dbReference type="PROSITE" id="PS51502"/>
    </source>
</evidence>
<dbReference type="PROSITE" id="PS51502">
    <property type="entry name" value="S_R_A_B_BARREL"/>
    <property type="match status" value="1"/>
</dbReference>
<dbReference type="Gene3D" id="3.30.70.100">
    <property type="match status" value="1"/>
</dbReference>
<dbReference type="InterPro" id="IPR013097">
    <property type="entry name" value="Dabb"/>
</dbReference>
<evidence type="ECO:0000313" key="4">
    <source>
        <dbReference type="Proteomes" id="UP001165122"/>
    </source>
</evidence>
<feature type="domain" description="Stress-response A/B barrel" evidence="2">
    <location>
        <begin position="65"/>
        <end position="168"/>
    </location>
</feature>
<protein>
    <recommendedName>
        <fullName evidence="2">Stress-response A/B barrel domain-containing protein</fullName>
    </recommendedName>
</protein>
<dbReference type="Pfam" id="PF07876">
    <property type="entry name" value="Dabb"/>
    <property type="match status" value="1"/>
</dbReference>
<dbReference type="InterPro" id="IPR011008">
    <property type="entry name" value="Dimeric_a/b-barrel"/>
</dbReference>
<evidence type="ECO:0000256" key="1">
    <source>
        <dbReference type="ARBA" id="ARBA00011738"/>
    </source>
</evidence>
<dbReference type="PANTHER" id="PTHR33178">
    <property type="match status" value="1"/>
</dbReference>
<organism evidence="3 4">
    <name type="scientific">Triparma laevis f. longispina</name>
    <dbReference type="NCBI Taxonomy" id="1714387"/>
    <lineage>
        <taxon>Eukaryota</taxon>
        <taxon>Sar</taxon>
        <taxon>Stramenopiles</taxon>
        <taxon>Ochrophyta</taxon>
        <taxon>Bolidophyceae</taxon>
        <taxon>Parmales</taxon>
        <taxon>Triparmaceae</taxon>
        <taxon>Triparma</taxon>
    </lineage>
</organism>
<comment type="caution">
    <text evidence="3">The sequence shown here is derived from an EMBL/GenBank/DDBJ whole genome shotgun (WGS) entry which is preliminary data.</text>
</comment>